<evidence type="ECO:0000256" key="4">
    <source>
        <dbReference type="ARBA" id="ARBA00035202"/>
    </source>
</evidence>
<dbReference type="HAMAP" id="MF_00362">
    <property type="entry name" value="Ribosomal_uL10"/>
    <property type="match status" value="1"/>
</dbReference>
<dbReference type="InterPro" id="IPR001790">
    <property type="entry name" value="Ribosomal_uL10"/>
</dbReference>
<keyword evidence="5" id="KW-0694">RNA-binding</keyword>
<evidence type="ECO:0000313" key="7">
    <source>
        <dbReference type="Proteomes" id="UP000034213"/>
    </source>
</evidence>
<sequence>MPSQKNQDTVKLLQEKLQQSKSIVLADYRGLTANQQRKLRNQVKAVQGELIVAKNSLISLALKAEKYSLPSSLQGPTLILFAYEDEIAPLKALAEFAKTNELPKVKLGFIAKDTLTADQLNQLANLPTKVELLAKTVGSLKSPLNGLVNVLSGNFRKLVYALQAVKAVKSK</sequence>
<dbReference type="InterPro" id="IPR043141">
    <property type="entry name" value="Ribosomal_uL10-like_sf"/>
</dbReference>
<dbReference type="GO" id="GO:1990904">
    <property type="term" value="C:ribonucleoprotein complex"/>
    <property type="evidence" value="ECO:0007669"/>
    <property type="project" value="UniProtKB-KW"/>
</dbReference>
<dbReference type="STRING" id="1618369.UV54_C0042G0006"/>
<dbReference type="GO" id="GO:0070180">
    <property type="term" value="F:large ribosomal subunit rRNA binding"/>
    <property type="evidence" value="ECO:0007669"/>
    <property type="project" value="UniProtKB-UniRule"/>
</dbReference>
<protein>
    <recommendedName>
        <fullName evidence="4 5">Large ribosomal subunit protein uL10</fullName>
    </recommendedName>
</protein>
<keyword evidence="5" id="KW-0699">rRNA-binding</keyword>
<accession>A0A0G1C0H0</accession>
<reference evidence="6 7" key="1">
    <citation type="journal article" date="2015" name="Nature">
        <title>rRNA introns, odd ribosomes, and small enigmatic genomes across a large radiation of phyla.</title>
        <authorList>
            <person name="Brown C.T."/>
            <person name="Hug L.A."/>
            <person name="Thomas B.C."/>
            <person name="Sharon I."/>
            <person name="Castelle C.J."/>
            <person name="Singh A."/>
            <person name="Wilkins M.J."/>
            <person name="Williams K.H."/>
            <person name="Banfield J.F."/>
        </authorList>
    </citation>
    <scope>NUCLEOTIDE SEQUENCE [LARGE SCALE GENOMIC DNA]</scope>
</reference>
<comment type="subunit">
    <text evidence="5">Part of the ribosomal stalk of the 50S ribosomal subunit. The N-terminus interacts with L11 and the large rRNA to form the base of the stalk. The C-terminus forms an elongated spine to which L12 dimers bind in a sequential fashion forming a multimeric L10(L12)X complex.</text>
</comment>
<dbReference type="PANTHER" id="PTHR11560">
    <property type="entry name" value="39S RIBOSOMAL PROTEIN L10, MITOCHONDRIAL"/>
    <property type="match status" value="1"/>
</dbReference>
<comment type="similarity">
    <text evidence="1 5">Belongs to the universal ribosomal protein uL10 family.</text>
</comment>
<dbReference type="GO" id="GO:0005840">
    <property type="term" value="C:ribosome"/>
    <property type="evidence" value="ECO:0007669"/>
    <property type="project" value="UniProtKB-KW"/>
</dbReference>
<evidence type="ECO:0000256" key="2">
    <source>
        <dbReference type="ARBA" id="ARBA00022980"/>
    </source>
</evidence>
<comment type="function">
    <text evidence="5">Forms part of the ribosomal stalk, playing a central role in the interaction of the ribosome with GTP-bound translation factors.</text>
</comment>
<dbReference type="Gene3D" id="6.10.250.290">
    <property type="match status" value="1"/>
</dbReference>
<keyword evidence="2 5" id="KW-0689">Ribosomal protein</keyword>
<dbReference type="InterPro" id="IPR047865">
    <property type="entry name" value="Ribosomal_uL10_bac_type"/>
</dbReference>
<dbReference type="Gene3D" id="3.30.70.1730">
    <property type="match status" value="1"/>
</dbReference>
<dbReference type="CDD" id="cd05797">
    <property type="entry name" value="Ribosomal_L10"/>
    <property type="match status" value="1"/>
</dbReference>
<dbReference type="NCBIfam" id="NF000955">
    <property type="entry name" value="PRK00099.1-1"/>
    <property type="match status" value="1"/>
</dbReference>
<dbReference type="AlphaFoldDB" id="A0A0G1C0H0"/>
<dbReference type="SUPFAM" id="SSF160369">
    <property type="entry name" value="Ribosomal protein L10-like"/>
    <property type="match status" value="1"/>
</dbReference>
<dbReference type="InterPro" id="IPR022973">
    <property type="entry name" value="Ribosomal_uL10_bac"/>
</dbReference>
<evidence type="ECO:0000256" key="5">
    <source>
        <dbReference type="HAMAP-Rule" id="MF_00362"/>
    </source>
</evidence>
<organism evidence="6 7">
    <name type="scientific">Candidatus Beckwithbacteria bacterium GW2011_GWA2_43_10</name>
    <dbReference type="NCBI Taxonomy" id="1618369"/>
    <lineage>
        <taxon>Bacteria</taxon>
        <taxon>Candidatus Beckwithiibacteriota</taxon>
    </lineage>
</organism>
<evidence type="ECO:0000256" key="1">
    <source>
        <dbReference type="ARBA" id="ARBA00008889"/>
    </source>
</evidence>
<dbReference type="EMBL" id="LCEW01000042">
    <property type="protein sequence ID" value="KKS79105.1"/>
    <property type="molecule type" value="Genomic_DNA"/>
</dbReference>
<keyword evidence="3 5" id="KW-0687">Ribonucleoprotein</keyword>
<name>A0A0G1C0H0_9BACT</name>
<evidence type="ECO:0000313" key="6">
    <source>
        <dbReference type="EMBL" id="KKS79105.1"/>
    </source>
</evidence>
<evidence type="ECO:0000256" key="3">
    <source>
        <dbReference type="ARBA" id="ARBA00023274"/>
    </source>
</evidence>
<proteinExistence type="inferred from homology"/>
<gene>
    <name evidence="5" type="primary">rplJ</name>
    <name evidence="6" type="ORF">UV54_C0042G0006</name>
</gene>
<dbReference type="PATRIC" id="fig|1618369.3.peg.547"/>
<comment type="caution">
    <text evidence="6">The sequence shown here is derived from an EMBL/GenBank/DDBJ whole genome shotgun (WGS) entry which is preliminary data.</text>
</comment>
<dbReference type="Proteomes" id="UP000034213">
    <property type="component" value="Unassembled WGS sequence"/>
</dbReference>
<dbReference type="GO" id="GO:0006412">
    <property type="term" value="P:translation"/>
    <property type="evidence" value="ECO:0007669"/>
    <property type="project" value="UniProtKB-UniRule"/>
</dbReference>
<dbReference type="Pfam" id="PF00466">
    <property type="entry name" value="Ribosomal_L10"/>
    <property type="match status" value="1"/>
</dbReference>